<reference evidence="2 3" key="1">
    <citation type="submission" date="2019-03" db="EMBL/GenBank/DDBJ databases">
        <title>Single cell metagenomics reveals metabolic interactions within the superorganism composed of flagellate Streblomastix strix and complex community of Bacteroidetes bacteria on its surface.</title>
        <authorList>
            <person name="Treitli S.C."/>
            <person name="Kolisko M."/>
            <person name="Husnik F."/>
            <person name="Keeling P."/>
            <person name="Hampl V."/>
        </authorList>
    </citation>
    <scope>NUCLEOTIDE SEQUENCE [LARGE SCALE GENOMIC DNA]</scope>
    <source>
        <strain evidence="2">ST1C</strain>
    </source>
</reference>
<name>A0A5J4V0F2_9EUKA</name>
<gene>
    <name evidence="2" type="ORF">EZS28_028296</name>
</gene>
<dbReference type="Proteomes" id="UP000324800">
    <property type="component" value="Unassembled WGS sequence"/>
</dbReference>
<evidence type="ECO:0000256" key="1">
    <source>
        <dbReference type="SAM" id="Coils"/>
    </source>
</evidence>
<evidence type="ECO:0000313" key="2">
    <source>
        <dbReference type="EMBL" id="KAA6376178.1"/>
    </source>
</evidence>
<evidence type="ECO:0000313" key="3">
    <source>
        <dbReference type="Proteomes" id="UP000324800"/>
    </source>
</evidence>
<accession>A0A5J4V0F2</accession>
<keyword evidence="1" id="KW-0175">Coiled coil</keyword>
<dbReference type="EMBL" id="SNRW01010707">
    <property type="protein sequence ID" value="KAA6376178.1"/>
    <property type="molecule type" value="Genomic_DNA"/>
</dbReference>
<organism evidence="2 3">
    <name type="scientific">Streblomastix strix</name>
    <dbReference type="NCBI Taxonomy" id="222440"/>
    <lineage>
        <taxon>Eukaryota</taxon>
        <taxon>Metamonada</taxon>
        <taxon>Preaxostyla</taxon>
        <taxon>Oxymonadida</taxon>
        <taxon>Streblomastigidae</taxon>
        <taxon>Streblomastix</taxon>
    </lineage>
</organism>
<protein>
    <recommendedName>
        <fullName evidence="4">SPRY domain-containing protein</fullName>
    </recommendedName>
</protein>
<proteinExistence type="predicted"/>
<dbReference type="InterPro" id="IPR043136">
    <property type="entry name" value="B30.2/SPRY_sf"/>
</dbReference>
<evidence type="ECO:0008006" key="4">
    <source>
        <dbReference type="Google" id="ProtNLM"/>
    </source>
</evidence>
<comment type="caution">
    <text evidence="2">The sequence shown here is derived from an EMBL/GenBank/DDBJ whole genome shotgun (WGS) entry which is preliminary data.</text>
</comment>
<dbReference type="OrthoDB" id="2329056at2759"/>
<feature type="coiled-coil region" evidence="1">
    <location>
        <begin position="169"/>
        <end position="252"/>
    </location>
</feature>
<sequence length="466" mass="53150">MLCGTVMHIIQQRGSEIDQPVDWQTILKPLITLLFCSDEQISETGKQSLLKILSINPIITNDIVQLGLLDQTSELLDQAFPSTSGTSSQQQLPILLSQIVLLNILEVIGQVIKTDDEFGLKAFLLRNCLSRIMRLNLPTSIILAIGSIPLVLEDEFTTDNSSDISHLKLQEAQNRIQLLQKIINQKDESIRIEQLEKREYKIKLKEEQLRSLQLEERLRIAEEQLQTEEKLKKEALQQIKIKDEEIQHQQMELIQILKKSPVQGSPELQFEEHVEIDLTSQFLNPDSTGQLLRIEQIDNLHRKAVILNDWLTVCIPLDKVITDGIHSVSVQFQKCNSAHCVNGFVGIVKAKHEVPCPCNPLNKPHYLDMLFYNGFDGTVKFKGHVRKGNSKFSDGQLITMELNMKAGTLHFIVDEIQQPVFINGITEPVRFFWELFLKDSSVTVISVETLSQPNAKKLPNEHGYEW</sequence>
<dbReference type="AlphaFoldDB" id="A0A5J4V0F2"/>
<dbReference type="Gene3D" id="2.60.120.920">
    <property type="match status" value="1"/>
</dbReference>